<evidence type="ECO:0000313" key="2">
    <source>
        <dbReference type="Proteomes" id="UP001151760"/>
    </source>
</evidence>
<comment type="caution">
    <text evidence="1">The sequence shown here is derived from an EMBL/GenBank/DDBJ whole genome shotgun (WGS) entry which is preliminary data.</text>
</comment>
<evidence type="ECO:0000313" key="1">
    <source>
        <dbReference type="EMBL" id="GJT42926.1"/>
    </source>
</evidence>
<reference evidence="1" key="2">
    <citation type="submission" date="2022-01" db="EMBL/GenBank/DDBJ databases">
        <authorList>
            <person name="Yamashiro T."/>
            <person name="Shiraishi A."/>
            <person name="Satake H."/>
            <person name="Nakayama K."/>
        </authorList>
    </citation>
    <scope>NUCLEOTIDE SEQUENCE</scope>
</reference>
<keyword evidence="2" id="KW-1185">Reference proteome</keyword>
<gene>
    <name evidence="1" type="ORF">Tco_0951641</name>
</gene>
<reference evidence="1" key="1">
    <citation type="journal article" date="2022" name="Int. J. Mol. Sci.">
        <title>Draft Genome of Tanacetum Coccineum: Genomic Comparison of Closely Related Tanacetum-Family Plants.</title>
        <authorList>
            <person name="Yamashiro T."/>
            <person name="Shiraishi A."/>
            <person name="Nakayama K."/>
            <person name="Satake H."/>
        </authorList>
    </citation>
    <scope>NUCLEOTIDE SEQUENCE</scope>
</reference>
<sequence length="189" mass="21286">MEVVALMVTARFKSKRQALVDLFSVGSALESEEPLPYSESDLNTLDVRTGTFLRHIESWFGPTNMFVRKTVCSPMNLHTDYFSGFVGIGVRDKKSGVTTYRVLSSYDGISEGTSKREHVILVLDKNIQTGRKTERDSAAYAIVNPFDAYYVISPDKSLRQDQCQEKSGLAKYLEKKLREGCGNMLEMSF</sequence>
<name>A0ABQ5DUR9_9ASTR</name>
<dbReference type="Proteomes" id="UP001151760">
    <property type="component" value="Unassembled WGS sequence"/>
</dbReference>
<accession>A0ABQ5DUR9</accession>
<protein>
    <submittedName>
        <fullName evidence="1">Uncharacterized protein</fullName>
    </submittedName>
</protein>
<proteinExistence type="predicted"/>
<organism evidence="1 2">
    <name type="scientific">Tanacetum coccineum</name>
    <dbReference type="NCBI Taxonomy" id="301880"/>
    <lineage>
        <taxon>Eukaryota</taxon>
        <taxon>Viridiplantae</taxon>
        <taxon>Streptophyta</taxon>
        <taxon>Embryophyta</taxon>
        <taxon>Tracheophyta</taxon>
        <taxon>Spermatophyta</taxon>
        <taxon>Magnoliopsida</taxon>
        <taxon>eudicotyledons</taxon>
        <taxon>Gunneridae</taxon>
        <taxon>Pentapetalae</taxon>
        <taxon>asterids</taxon>
        <taxon>campanulids</taxon>
        <taxon>Asterales</taxon>
        <taxon>Asteraceae</taxon>
        <taxon>Asteroideae</taxon>
        <taxon>Anthemideae</taxon>
        <taxon>Anthemidinae</taxon>
        <taxon>Tanacetum</taxon>
    </lineage>
</organism>
<dbReference type="EMBL" id="BQNB010015687">
    <property type="protein sequence ID" value="GJT42926.1"/>
    <property type="molecule type" value="Genomic_DNA"/>
</dbReference>